<evidence type="ECO:0000313" key="1">
    <source>
        <dbReference type="EMBL" id="KAK5649063.1"/>
    </source>
</evidence>
<reference evidence="1 2" key="1">
    <citation type="journal article" date="2024" name="Insects">
        <title>An Improved Chromosome-Level Genome Assembly of the Firefly Pyrocoelia pectoralis.</title>
        <authorList>
            <person name="Fu X."/>
            <person name="Meyer-Rochow V.B."/>
            <person name="Ballantyne L."/>
            <person name="Zhu X."/>
        </authorList>
    </citation>
    <scope>NUCLEOTIDE SEQUENCE [LARGE SCALE GENOMIC DNA]</scope>
    <source>
        <strain evidence="1">XCY_ONT2</strain>
    </source>
</reference>
<protein>
    <submittedName>
        <fullName evidence="1">Uncharacterized protein</fullName>
    </submittedName>
</protein>
<dbReference type="EMBL" id="JAVRBK010000002">
    <property type="protein sequence ID" value="KAK5649063.1"/>
    <property type="molecule type" value="Genomic_DNA"/>
</dbReference>
<accession>A0AAN7VTE2</accession>
<gene>
    <name evidence="1" type="ORF">RI129_003955</name>
</gene>
<keyword evidence="2" id="KW-1185">Reference proteome</keyword>
<sequence length="150" mass="17180">MVFTSEQDAFILMAHFRSGTRNPDGTWSYSLQSCIEQFSEAFPDVNIEYDAFKKHRLRLIARYENKHCICKGKSTGRPTVLTEEVVNDIQQRIQQSPKKSIPQLSAQTGLSTGTCHKALKKRINMIVDNFNSLFEMKEQISTNILIHVTL</sequence>
<evidence type="ECO:0000313" key="2">
    <source>
        <dbReference type="Proteomes" id="UP001329430"/>
    </source>
</evidence>
<comment type="caution">
    <text evidence="1">The sequence shown here is derived from an EMBL/GenBank/DDBJ whole genome shotgun (WGS) entry which is preliminary data.</text>
</comment>
<organism evidence="1 2">
    <name type="scientific">Pyrocoelia pectoralis</name>
    <dbReference type="NCBI Taxonomy" id="417401"/>
    <lineage>
        <taxon>Eukaryota</taxon>
        <taxon>Metazoa</taxon>
        <taxon>Ecdysozoa</taxon>
        <taxon>Arthropoda</taxon>
        <taxon>Hexapoda</taxon>
        <taxon>Insecta</taxon>
        <taxon>Pterygota</taxon>
        <taxon>Neoptera</taxon>
        <taxon>Endopterygota</taxon>
        <taxon>Coleoptera</taxon>
        <taxon>Polyphaga</taxon>
        <taxon>Elateriformia</taxon>
        <taxon>Elateroidea</taxon>
        <taxon>Lampyridae</taxon>
        <taxon>Lampyrinae</taxon>
        <taxon>Pyrocoelia</taxon>
    </lineage>
</organism>
<dbReference type="AlphaFoldDB" id="A0AAN7VTE2"/>
<name>A0AAN7VTE2_9COLE</name>
<proteinExistence type="predicted"/>
<dbReference type="Proteomes" id="UP001329430">
    <property type="component" value="Chromosome 2"/>
</dbReference>